<evidence type="ECO:0000256" key="1">
    <source>
        <dbReference type="SAM" id="MobiDB-lite"/>
    </source>
</evidence>
<keyword evidence="4" id="KW-1185">Reference proteome</keyword>
<sequence length="418" mass="47896">MKPWLCLSFLTLIFVQKCVSEKRESKDTDSIMDHDNTGKRQGTEFGSSLPSEVISNETSLDGAYSTKRLSIAEATENARSVSQQRQRIIGKPDLSDVCFRAYNECIVVNAQPYERRSNMQLQECKQQCMQSQNGVYNCRSLVYDAANKICDFFAHQGDQLPAKLLKYYEHLYLEPTFANECDLKYAKKSKSERADSANGKVSNVMLLNDSSKKDTNQQICEKGKVAKYLRTQGFKFDSTNRIDLYNYNLDACIHACTNNIDDKGRPFGCRSFDYSHNGCSLFGEAVAPRATRYFKQSLDNNYYEKICVDDDLMSDECQSINRFPQMILVGFAEAVVTASSFTGCFENCLKSRQLFAMNCTSAVYFYEELEQNCILNSENRQTQKNLFVEENSDIVDYFELSCLLRKRKKMMDDLLFKS</sequence>
<organism evidence="4 5">
    <name type="scientific">Elaeophora elaphi</name>
    <dbReference type="NCBI Taxonomy" id="1147741"/>
    <lineage>
        <taxon>Eukaryota</taxon>
        <taxon>Metazoa</taxon>
        <taxon>Ecdysozoa</taxon>
        <taxon>Nematoda</taxon>
        <taxon>Chromadorea</taxon>
        <taxon>Rhabditida</taxon>
        <taxon>Spirurina</taxon>
        <taxon>Spiruromorpha</taxon>
        <taxon>Filarioidea</taxon>
        <taxon>Onchocercidae</taxon>
        <taxon>Elaeophora</taxon>
    </lineage>
</organism>
<feature type="region of interest" description="Disordered" evidence="1">
    <location>
        <begin position="25"/>
        <end position="51"/>
    </location>
</feature>
<proteinExistence type="predicted"/>
<dbReference type="PANTHER" id="PTHR47327">
    <property type="entry name" value="FI18240P1-RELATED"/>
    <property type="match status" value="1"/>
</dbReference>
<feature type="domain" description="Apple" evidence="3">
    <location>
        <begin position="220"/>
        <end position="307"/>
    </location>
</feature>
<evidence type="ECO:0000259" key="3">
    <source>
        <dbReference type="PROSITE" id="PS50948"/>
    </source>
</evidence>
<name>A0A0R3RMT7_9BILA</name>
<dbReference type="GO" id="GO:0009653">
    <property type="term" value="P:anatomical structure morphogenesis"/>
    <property type="evidence" value="ECO:0007669"/>
    <property type="project" value="TreeGrafter"/>
</dbReference>
<dbReference type="InterPro" id="IPR052774">
    <property type="entry name" value="Celegans_DevNeuronal_Protein"/>
</dbReference>
<evidence type="ECO:0000313" key="4">
    <source>
        <dbReference type="Proteomes" id="UP000050640"/>
    </source>
</evidence>
<feature type="signal peptide" evidence="2">
    <location>
        <begin position="1"/>
        <end position="20"/>
    </location>
</feature>
<evidence type="ECO:0000256" key="2">
    <source>
        <dbReference type="SAM" id="SignalP"/>
    </source>
</evidence>
<dbReference type="AlphaFoldDB" id="A0A0R3RMT7"/>
<dbReference type="Pfam" id="PF00024">
    <property type="entry name" value="PAN_1"/>
    <property type="match status" value="3"/>
</dbReference>
<keyword evidence="2" id="KW-0732">Signal</keyword>
<feature type="domain" description="Apple" evidence="3">
    <location>
        <begin position="317"/>
        <end position="402"/>
    </location>
</feature>
<dbReference type="CDD" id="cd01099">
    <property type="entry name" value="PAN_AP_HGF"/>
    <property type="match status" value="1"/>
</dbReference>
<evidence type="ECO:0000313" key="5">
    <source>
        <dbReference type="WBParaSite" id="EEL_0000279701-mRNA-1"/>
    </source>
</evidence>
<dbReference type="InterPro" id="IPR003609">
    <property type="entry name" value="Pan_app"/>
</dbReference>
<feature type="compositionally biased region" description="Basic and acidic residues" evidence="1">
    <location>
        <begin position="25"/>
        <end position="42"/>
    </location>
</feature>
<dbReference type="SUPFAM" id="SSF57414">
    <property type="entry name" value="Hairpin loop containing domain-like"/>
    <property type="match status" value="3"/>
</dbReference>
<dbReference type="SMART" id="SM00473">
    <property type="entry name" value="PAN_AP"/>
    <property type="match status" value="3"/>
</dbReference>
<feature type="chain" id="PRO_5006447649" evidence="2">
    <location>
        <begin position="21"/>
        <end position="418"/>
    </location>
</feature>
<feature type="domain" description="Apple" evidence="3">
    <location>
        <begin position="98"/>
        <end position="177"/>
    </location>
</feature>
<accession>A0A0R3RMT7</accession>
<dbReference type="PROSITE" id="PS50948">
    <property type="entry name" value="PAN"/>
    <property type="match status" value="3"/>
</dbReference>
<dbReference type="Gene3D" id="3.50.4.10">
    <property type="entry name" value="Hepatocyte Growth Factor"/>
    <property type="match status" value="3"/>
</dbReference>
<reference evidence="5" key="1">
    <citation type="submission" date="2017-02" db="UniProtKB">
        <authorList>
            <consortium name="WormBaseParasite"/>
        </authorList>
    </citation>
    <scope>IDENTIFICATION</scope>
</reference>
<protein>
    <submittedName>
        <fullName evidence="5">PAN domain protein</fullName>
    </submittedName>
</protein>
<dbReference type="Proteomes" id="UP000050640">
    <property type="component" value="Unplaced"/>
</dbReference>
<dbReference type="PANTHER" id="PTHR47327:SF1">
    <property type="entry name" value="RE15579P"/>
    <property type="match status" value="1"/>
</dbReference>
<dbReference type="WBParaSite" id="EEL_0000279701-mRNA-1">
    <property type="protein sequence ID" value="EEL_0000279701-mRNA-1"/>
    <property type="gene ID" value="EEL_0000279701"/>
</dbReference>